<dbReference type="VEuPathDB" id="PlasmoDB:PVP01_0604900"/>
<feature type="region of interest" description="Disordered" evidence="1">
    <location>
        <begin position="347"/>
        <end position="425"/>
    </location>
</feature>
<feature type="compositionally biased region" description="Low complexity" evidence="1">
    <location>
        <begin position="352"/>
        <end position="367"/>
    </location>
</feature>
<dbReference type="AlphaFoldDB" id="A0A1G4H9G3"/>
<feature type="region of interest" description="Disordered" evidence="1">
    <location>
        <begin position="521"/>
        <end position="614"/>
    </location>
</feature>
<feature type="compositionally biased region" description="Low complexity" evidence="1">
    <location>
        <begin position="558"/>
        <end position="570"/>
    </location>
</feature>
<dbReference type="EMBL" id="LT615261">
    <property type="protein sequence ID" value="SCO71567.1"/>
    <property type="molecule type" value="Genomic_DNA"/>
</dbReference>
<feature type="compositionally biased region" description="Low complexity" evidence="1">
    <location>
        <begin position="384"/>
        <end position="394"/>
    </location>
</feature>
<gene>
    <name evidence="2" type="ORF">PVC01_060010400</name>
</gene>
<evidence type="ECO:0000313" key="2">
    <source>
        <dbReference type="EMBL" id="SCO71567.1"/>
    </source>
</evidence>
<feature type="compositionally biased region" description="Low complexity" evidence="1">
    <location>
        <begin position="119"/>
        <end position="129"/>
    </location>
</feature>
<name>A0A1G4H9G3_PLAVI</name>
<feature type="compositionally biased region" description="Basic and acidic residues" evidence="1">
    <location>
        <begin position="395"/>
        <end position="404"/>
    </location>
</feature>
<accession>A0A1G4H9G3</accession>
<dbReference type="VEuPathDB" id="PlasmoDB:PVW1_060011200"/>
<feature type="compositionally biased region" description="Polar residues" evidence="1">
    <location>
        <begin position="139"/>
        <end position="170"/>
    </location>
</feature>
<proteinExistence type="predicted"/>
<dbReference type="VEuPathDB" id="PlasmoDB:PVX_001850"/>
<dbReference type="Proteomes" id="UP000305196">
    <property type="component" value="Chromosome 6"/>
</dbReference>
<evidence type="ECO:0000256" key="1">
    <source>
        <dbReference type="SAM" id="MobiDB-lite"/>
    </source>
</evidence>
<organism evidence="2 3">
    <name type="scientific">Plasmodium vivax</name>
    <name type="common">malaria parasite P. vivax</name>
    <dbReference type="NCBI Taxonomy" id="5855"/>
    <lineage>
        <taxon>Eukaryota</taxon>
        <taxon>Sar</taxon>
        <taxon>Alveolata</taxon>
        <taxon>Apicomplexa</taxon>
        <taxon>Aconoidasida</taxon>
        <taxon>Haemosporida</taxon>
        <taxon>Plasmodiidae</taxon>
        <taxon>Plasmodium</taxon>
        <taxon>Plasmodium (Plasmodium)</taxon>
    </lineage>
</organism>
<reference evidence="2 3" key="1">
    <citation type="submission" date="2016-07" db="EMBL/GenBank/DDBJ databases">
        <authorList>
            <consortium name="Pathogen Informatics"/>
        </authorList>
    </citation>
    <scope>NUCLEOTIDE SEQUENCE [LARGE SCALE GENOMIC DNA]</scope>
</reference>
<evidence type="ECO:0000313" key="3">
    <source>
        <dbReference type="Proteomes" id="UP000305196"/>
    </source>
</evidence>
<feature type="compositionally biased region" description="Basic residues" evidence="1">
    <location>
        <begin position="604"/>
        <end position="614"/>
    </location>
</feature>
<sequence length="663" mass="69440">MSGTEEAPGGGAAVDRGGGDSIRGVHGGVLGGVDGIRGVLGGVNGGVLGGVNGGVLGGVNGGVLGGVHGDARSDLHDDVHVTSLGGEGSQSQGAHTEVKLDGVEGQDREGGGLPDGISPVTQPQVQVQPCWPPEVPNGDTPNEATLNEATPNGATPNEATLNEATPNGATPNEGCEGTAEPRADYATETIANAKEILRNSNQYVMREPKLEADELNGLEEILHSKDGEVASVVGGTIGGGTLGGVETDGHAPASEPNDANMTALLGKGNSSLPFILKGISETLNHILTEDKMKNRNKNKLIQVVQNAHMLLRSNYNLVLKCDSNLATIVKKIKRLYRLYRKLDGPAGMSRRVPTSVGGVGTDVVPVGRIARGERQPVGGAPTQGNANTSASNNGGEKEVRRNDPSSDASSVGCRRSWNVGGGEGNEEALQSTLQEKLLNGGPLQEAPLHEVAPPAMVTPNEALPHARHDTTTVEGFPQGDTKEDGNCDGKEDHPLGAKQLSYSFVKGDEGRSYKNLTSIDSKSTAMSTHKEDTGSSVTTEGRGKKIKPQRGRTGGGAAKAANAASAVSAADEAEMHPARNQHCGHPTSTAHYGHPARSPTKERNKNKKKKEREKKRILHELSKLNALFFFTFNHKGDIINYLHREISSSISEFDAAYQLYVSK</sequence>
<protein>
    <submittedName>
        <fullName evidence="2">Uncharacterized protein</fullName>
    </submittedName>
</protein>
<dbReference type="VEuPathDB" id="PlasmoDB:PVPAM_060015700"/>
<feature type="region of interest" description="Disordered" evidence="1">
    <location>
        <begin position="104"/>
        <end position="179"/>
    </location>
</feature>
<feature type="region of interest" description="Disordered" evidence="1">
    <location>
        <begin position="1"/>
        <end position="21"/>
    </location>
</feature>